<dbReference type="AlphaFoldDB" id="A0A817TPH6"/>
<name>A0A817TPH6_9BILA</name>
<feature type="transmembrane region" description="Helical" evidence="2">
    <location>
        <begin position="616"/>
        <end position="640"/>
    </location>
</feature>
<evidence type="ECO:0000313" key="4">
    <source>
        <dbReference type="EMBL" id="CAF3319264.1"/>
    </source>
</evidence>
<comment type="caution">
    <text evidence="4">The sequence shown here is derived from an EMBL/GenBank/DDBJ whole genome shotgun (WGS) entry which is preliminary data.</text>
</comment>
<dbReference type="Proteomes" id="UP000663869">
    <property type="component" value="Unassembled WGS sequence"/>
</dbReference>
<dbReference type="Proteomes" id="UP000663862">
    <property type="component" value="Unassembled WGS sequence"/>
</dbReference>
<evidence type="ECO:0000256" key="1">
    <source>
        <dbReference type="SAM" id="MobiDB-lite"/>
    </source>
</evidence>
<keyword evidence="2" id="KW-0812">Transmembrane</keyword>
<keyword evidence="3" id="KW-0732">Signal</keyword>
<reference evidence="4" key="1">
    <citation type="submission" date="2021-02" db="EMBL/GenBank/DDBJ databases">
        <authorList>
            <person name="Nowell W R."/>
        </authorList>
    </citation>
    <scope>NUCLEOTIDE SEQUENCE</scope>
</reference>
<feature type="signal peptide" evidence="3">
    <location>
        <begin position="1"/>
        <end position="19"/>
    </location>
</feature>
<feature type="chain" id="PRO_5036232279" evidence="3">
    <location>
        <begin position="20"/>
        <end position="673"/>
    </location>
</feature>
<evidence type="ECO:0000313" key="6">
    <source>
        <dbReference type="Proteomes" id="UP000663869"/>
    </source>
</evidence>
<evidence type="ECO:0000256" key="2">
    <source>
        <dbReference type="SAM" id="Phobius"/>
    </source>
</evidence>
<feature type="region of interest" description="Disordered" evidence="1">
    <location>
        <begin position="562"/>
        <end position="588"/>
    </location>
</feature>
<sequence>MLFRWWILVLLTQVKQFLADHYKGGSISWRPVSPYSLSSPVQVVITYRDSWALSRYACNDTTINTLGSYNDTTNSITASITCISSSAACTASQFTAISSTLYCTDFSTAFDVSTGSYYSKQNLALNSVIDIASRGASWSSEILMNAWSLVSHMDLTPISGKINSSPVSGSLPVIQFFVNELRVIQILASDWDSGQVVRCRWSYQSSTDECGSACFDLPNASLSPIDCAITWTGVLRSADVANGLNQSTYVVAVTVEDFVNASSTTPLSSVPHQLLVQVSYKPAGACAFRPTINSFLLRNRACFAWSVGSRLSLSFYGYISTSCYNHSIVAFVSSTPFNVNKTSFYQYTNFTWVATISWTPTSDQVGLVPICAAAVDDYGQASDQNCVMIAVGATSFSILTPTFVQGTASPLGTTLSTQTRFSIQANLPLRRTKLNNTLIYIQGYDVAYYRTIDCKYSGDVYFVNKTLIFFVRNPSWTLGRTYYVNLGYGVATADQYCGTETYSLNGYYYWRFTIWNPQMSSTTTPPPTTTTATTHTVTTRVQGTTTYNTIFTTTGVPAYSTTSTTSTTATTSTSATTTTTTSATTTTTGTTTTTQYVPNAVVIYPKDMEIACAQPAAIAVVIVTSVMIPLHFLAMINLFVKMNSLYHKNILRSRRAYRKYLHQAIDGERESLF</sequence>
<evidence type="ECO:0000313" key="5">
    <source>
        <dbReference type="EMBL" id="CAF4621509.1"/>
    </source>
</evidence>
<keyword evidence="2" id="KW-0472">Membrane</keyword>
<organism evidence="4 6">
    <name type="scientific">Rotaria socialis</name>
    <dbReference type="NCBI Taxonomy" id="392032"/>
    <lineage>
        <taxon>Eukaryota</taxon>
        <taxon>Metazoa</taxon>
        <taxon>Spiralia</taxon>
        <taxon>Gnathifera</taxon>
        <taxon>Rotifera</taxon>
        <taxon>Eurotatoria</taxon>
        <taxon>Bdelloidea</taxon>
        <taxon>Philodinida</taxon>
        <taxon>Philodinidae</taxon>
        <taxon>Rotaria</taxon>
    </lineage>
</organism>
<proteinExistence type="predicted"/>
<protein>
    <submittedName>
        <fullName evidence="4">Uncharacterized protein</fullName>
    </submittedName>
</protein>
<accession>A0A817TPH6</accession>
<dbReference type="EMBL" id="CAJNYU010000027">
    <property type="protein sequence ID" value="CAF3319264.1"/>
    <property type="molecule type" value="Genomic_DNA"/>
</dbReference>
<gene>
    <name evidence="4" type="ORF">FME351_LOCUS1200</name>
    <name evidence="5" type="ORF">TSG867_LOCUS29062</name>
</gene>
<dbReference type="EMBL" id="CAJOBQ010003916">
    <property type="protein sequence ID" value="CAF4621509.1"/>
    <property type="molecule type" value="Genomic_DNA"/>
</dbReference>
<evidence type="ECO:0000256" key="3">
    <source>
        <dbReference type="SAM" id="SignalP"/>
    </source>
</evidence>
<keyword evidence="2" id="KW-1133">Transmembrane helix</keyword>